<accession>A0AAJ0BRT9</accession>
<keyword evidence="5" id="KW-1185">Reference proteome</keyword>
<feature type="region of interest" description="Disordered" evidence="2">
    <location>
        <begin position="375"/>
        <end position="398"/>
    </location>
</feature>
<dbReference type="PROSITE" id="PS00463">
    <property type="entry name" value="ZN2_CY6_FUNGAL_1"/>
    <property type="match status" value="1"/>
</dbReference>
<dbReference type="AlphaFoldDB" id="A0AAJ0BRT9"/>
<feature type="compositionally biased region" description="Low complexity" evidence="2">
    <location>
        <begin position="83"/>
        <end position="97"/>
    </location>
</feature>
<evidence type="ECO:0000313" key="5">
    <source>
        <dbReference type="Proteomes" id="UP001244011"/>
    </source>
</evidence>
<dbReference type="SUPFAM" id="SSF57701">
    <property type="entry name" value="Zn2/Cys6 DNA-binding domain"/>
    <property type="match status" value="1"/>
</dbReference>
<organism evidence="4 5">
    <name type="scientific">Phialemonium atrogriseum</name>
    <dbReference type="NCBI Taxonomy" id="1093897"/>
    <lineage>
        <taxon>Eukaryota</taxon>
        <taxon>Fungi</taxon>
        <taxon>Dikarya</taxon>
        <taxon>Ascomycota</taxon>
        <taxon>Pezizomycotina</taxon>
        <taxon>Sordariomycetes</taxon>
        <taxon>Sordariomycetidae</taxon>
        <taxon>Cephalothecales</taxon>
        <taxon>Cephalothecaceae</taxon>
        <taxon>Phialemonium</taxon>
    </lineage>
</organism>
<dbReference type="Gene3D" id="4.10.240.10">
    <property type="entry name" value="Zn(2)-C6 fungal-type DNA-binding domain"/>
    <property type="match status" value="1"/>
</dbReference>
<dbReference type="GeneID" id="85313450"/>
<dbReference type="CDD" id="cd00067">
    <property type="entry name" value="GAL4"/>
    <property type="match status" value="1"/>
</dbReference>
<feature type="compositionally biased region" description="Low complexity" evidence="2">
    <location>
        <begin position="383"/>
        <end position="398"/>
    </location>
</feature>
<dbReference type="RefSeq" id="XP_060279288.1">
    <property type="nucleotide sequence ID" value="XM_060430263.1"/>
</dbReference>
<evidence type="ECO:0000256" key="2">
    <source>
        <dbReference type="SAM" id="MobiDB-lite"/>
    </source>
</evidence>
<name>A0AAJ0BRT9_9PEZI</name>
<reference evidence="4" key="1">
    <citation type="submission" date="2023-06" db="EMBL/GenBank/DDBJ databases">
        <title>Genome-scale phylogeny and comparative genomics of the fungal order Sordariales.</title>
        <authorList>
            <consortium name="Lawrence Berkeley National Laboratory"/>
            <person name="Hensen N."/>
            <person name="Bonometti L."/>
            <person name="Westerberg I."/>
            <person name="Brannstrom I.O."/>
            <person name="Guillou S."/>
            <person name="Cros-Aarteil S."/>
            <person name="Calhoun S."/>
            <person name="Haridas S."/>
            <person name="Kuo A."/>
            <person name="Mondo S."/>
            <person name="Pangilinan J."/>
            <person name="Riley R."/>
            <person name="Labutti K."/>
            <person name="Andreopoulos B."/>
            <person name="Lipzen A."/>
            <person name="Chen C."/>
            <person name="Yanf M."/>
            <person name="Daum C."/>
            <person name="Ng V."/>
            <person name="Clum A."/>
            <person name="Steindorff A."/>
            <person name="Ohm R."/>
            <person name="Martin F."/>
            <person name="Silar P."/>
            <person name="Natvig D."/>
            <person name="Lalanne C."/>
            <person name="Gautier V."/>
            <person name="Ament-Velasquez S.L."/>
            <person name="Kruys A."/>
            <person name="Hutchinson M.I."/>
            <person name="Powell A.J."/>
            <person name="Barry K."/>
            <person name="Miller A.N."/>
            <person name="Grigoriev I.V."/>
            <person name="Debuchy R."/>
            <person name="Gladieux P."/>
            <person name="Thoren M.H."/>
            <person name="Johannesson H."/>
        </authorList>
    </citation>
    <scope>NUCLEOTIDE SEQUENCE</scope>
    <source>
        <strain evidence="4">8032-3</strain>
    </source>
</reference>
<dbReference type="PROSITE" id="PS50048">
    <property type="entry name" value="ZN2_CY6_FUNGAL_2"/>
    <property type="match status" value="1"/>
</dbReference>
<evidence type="ECO:0000256" key="1">
    <source>
        <dbReference type="ARBA" id="ARBA00023242"/>
    </source>
</evidence>
<evidence type="ECO:0000313" key="4">
    <source>
        <dbReference type="EMBL" id="KAK1763075.1"/>
    </source>
</evidence>
<keyword evidence="1" id="KW-0539">Nucleus</keyword>
<feature type="region of interest" description="Disordered" evidence="2">
    <location>
        <begin position="68"/>
        <end position="102"/>
    </location>
</feature>
<comment type="caution">
    <text evidence="4">The sequence shown here is derived from an EMBL/GenBank/DDBJ whole genome shotgun (WGS) entry which is preliminary data.</text>
</comment>
<evidence type="ECO:0000259" key="3">
    <source>
        <dbReference type="PROSITE" id="PS50048"/>
    </source>
</evidence>
<protein>
    <submittedName>
        <fullName evidence="4">Transcriptional regulator love</fullName>
    </submittedName>
</protein>
<proteinExistence type="predicted"/>
<feature type="domain" description="Zn(2)-C6 fungal-type" evidence="3">
    <location>
        <begin position="26"/>
        <end position="61"/>
    </location>
</feature>
<dbReference type="InterPro" id="IPR001138">
    <property type="entry name" value="Zn2Cys6_DnaBD"/>
</dbReference>
<dbReference type="GO" id="GO:0008270">
    <property type="term" value="F:zinc ion binding"/>
    <property type="evidence" value="ECO:0007669"/>
    <property type="project" value="InterPro"/>
</dbReference>
<dbReference type="InterPro" id="IPR036864">
    <property type="entry name" value="Zn2-C6_fun-type_DNA-bd_sf"/>
</dbReference>
<gene>
    <name evidence="4" type="ORF">QBC33DRAFT_563283</name>
</gene>
<sequence>MDTFQAETRMAVNPTASTALQSIRSSCDRCRFYKLKCTVPAESDAPVSCERCTRAKVSCIFGRRRRAARSGAGDAKRQRPTLPRRSTSPAPAPRSSAEGGASTATPLCEIATAAASPGQDTQLVKDAADSIHVHVPDHQQQSNYIQGINGWDLLQHNFSLDDANITDAGPDLLDPALQSPSPFLPAPGQQPTPNGTIITMSGSTAAPEVNTSSPSSATLPGQRLLTLIAEMQQRLRMLEEGPWQHGSARSLDEYPVGTVLHLSEEFAAVAGSVLSRASCAVGVPSSRISEVGSTGGRTTTTATTTTTKCDDGKFWGEGMAGLGSQSGPMMVNDCDTTSTLLVLVGYMLLIRIYGIVLGHFQVHLSGIPSGGNLNHMMPGHGGSASSSNANTSTSTGTSPSLQLGELSFASAVPDLGRIHTAVCMLLAALHGVECQLGRGGPVGRNQLVTLLTQEAVLRAGELQDGCGGLGAKVRSVKELLREKIGL</sequence>
<dbReference type="GO" id="GO:0000981">
    <property type="term" value="F:DNA-binding transcription factor activity, RNA polymerase II-specific"/>
    <property type="evidence" value="ECO:0007669"/>
    <property type="project" value="InterPro"/>
</dbReference>
<dbReference type="Proteomes" id="UP001244011">
    <property type="component" value="Unassembled WGS sequence"/>
</dbReference>
<dbReference type="EMBL" id="MU839031">
    <property type="protein sequence ID" value="KAK1763075.1"/>
    <property type="molecule type" value="Genomic_DNA"/>
</dbReference>